<dbReference type="Proteomes" id="UP000224130">
    <property type="component" value="Unassembled WGS sequence"/>
</dbReference>
<dbReference type="EMBL" id="PDJJ01000001">
    <property type="protein sequence ID" value="PFG44835.1"/>
    <property type="molecule type" value="Genomic_DNA"/>
</dbReference>
<gene>
    <name evidence="1" type="ORF">ATJ88_3572</name>
</gene>
<sequence length="38" mass="4018">MLPVRPFRAGMRTVAVGGVTDPTGTGLIPRRICIHTVA</sequence>
<comment type="caution">
    <text evidence="1">The sequence shown here is derived from an EMBL/GenBank/DDBJ whole genome shotgun (WGS) entry which is preliminary data.</text>
</comment>
<evidence type="ECO:0000313" key="2">
    <source>
        <dbReference type="Proteomes" id="UP000224130"/>
    </source>
</evidence>
<keyword evidence="2" id="KW-1185">Reference proteome</keyword>
<name>A0A2A9F309_9MICO</name>
<accession>A0A2A9F309</accession>
<reference evidence="1 2" key="1">
    <citation type="submission" date="2017-10" db="EMBL/GenBank/DDBJ databases">
        <title>Sequencing the genomes of 1000 actinobacteria strains.</title>
        <authorList>
            <person name="Klenk H.-P."/>
        </authorList>
    </citation>
    <scope>NUCLEOTIDE SEQUENCE [LARGE SCALE GENOMIC DNA]</scope>
    <source>
        <strain evidence="1 2">DSM 21863</strain>
    </source>
</reference>
<proteinExistence type="predicted"/>
<protein>
    <submittedName>
        <fullName evidence="1">Uncharacterized protein</fullName>
    </submittedName>
</protein>
<dbReference type="AlphaFoldDB" id="A0A2A9F309"/>
<organism evidence="1 2">
    <name type="scientific">Isoptericola jiangsuensis</name>
    <dbReference type="NCBI Taxonomy" id="548579"/>
    <lineage>
        <taxon>Bacteria</taxon>
        <taxon>Bacillati</taxon>
        <taxon>Actinomycetota</taxon>
        <taxon>Actinomycetes</taxon>
        <taxon>Micrococcales</taxon>
        <taxon>Promicromonosporaceae</taxon>
        <taxon>Isoptericola</taxon>
    </lineage>
</organism>
<evidence type="ECO:0000313" key="1">
    <source>
        <dbReference type="EMBL" id="PFG44835.1"/>
    </source>
</evidence>